<feature type="active site" evidence="1">
    <location>
        <position position="46"/>
    </location>
</feature>
<keyword evidence="3" id="KW-1185">Reference proteome</keyword>
<dbReference type="InterPro" id="IPR003719">
    <property type="entry name" value="Phenazine_PhzF-like"/>
</dbReference>
<dbReference type="PANTHER" id="PTHR13774:SF32">
    <property type="entry name" value="ANTISENSE-ENHANCING SEQUENCE 1"/>
    <property type="match status" value="1"/>
</dbReference>
<proteinExistence type="predicted"/>
<dbReference type="RefSeq" id="WP_090941922.1">
    <property type="nucleotide sequence ID" value="NZ_FOTS01000047.1"/>
</dbReference>
<dbReference type="AlphaFoldDB" id="A0A1I4NIV7"/>
<sequence length="307" mass="33391">MQYQYIKADVFTDILFSGNQLAVFPNAEGLDDKTMQLIAREFNLSETVFVFPPANRNNTRKLRIFTPGTELPFAGHPTIGTAFILAVTGEIPLRGEITEIVFEEGVGDINVSITSKDGNPSFSQLSAGMLPKFGPAAPAVEEIAKVLSLSVSDITSTEHSPQAISCGVPFLFVPVNDLQAIKRAKVNLSEWERVLSNYWAPHLYIFTTQTERPESSFHARMFAPAMGIAEDPATGAAATAFAGYLGSRIAEGNTTYTCTIEQGFEMDRSSLIQVTLHKEDNRVTSIKVGGMSVLVGQGFIHVPNNPE</sequence>
<organism evidence="2 3">
    <name type="scientific">Pelosinus propionicus DSM 13327</name>
    <dbReference type="NCBI Taxonomy" id="1123291"/>
    <lineage>
        <taxon>Bacteria</taxon>
        <taxon>Bacillati</taxon>
        <taxon>Bacillota</taxon>
        <taxon>Negativicutes</taxon>
        <taxon>Selenomonadales</taxon>
        <taxon>Sporomusaceae</taxon>
        <taxon>Pelosinus</taxon>
    </lineage>
</organism>
<dbReference type="PIRSF" id="PIRSF016184">
    <property type="entry name" value="PhzC_PhzF"/>
    <property type="match status" value="1"/>
</dbReference>
<evidence type="ECO:0000313" key="2">
    <source>
        <dbReference type="EMBL" id="SFM15401.1"/>
    </source>
</evidence>
<dbReference type="GO" id="GO:0005737">
    <property type="term" value="C:cytoplasm"/>
    <property type="evidence" value="ECO:0007669"/>
    <property type="project" value="TreeGrafter"/>
</dbReference>
<dbReference type="OrthoDB" id="9788221at2"/>
<dbReference type="EMBL" id="FOTS01000047">
    <property type="protein sequence ID" value="SFM15401.1"/>
    <property type="molecule type" value="Genomic_DNA"/>
</dbReference>
<protein>
    <submittedName>
        <fullName evidence="2">Trans-2,3-dihydro-3-hydroxyanthranilate isomerase</fullName>
    </submittedName>
</protein>
<dbReference type="SUPFAM" id="SSF54506">
    <property type="entry name" value="Diaminopimelate epimerase-like"/>
    <property type="match status" value="1"/>
</dbReference>
<dbReference type="NCBIfam" id="TIGR00654">
    <property type="entry name" value="PhzF_family"/>
    <property type="match status" value="1"/>
</dbReference>
<evidence type="ECO:0000256" key="1">
    <source>
        <dbReference type="PIRSR" id="PIRSR016184-1"/>
    </source>
</evidence>
<reference evidence="3" key="1">
    <citation type="submission" date="2016-10" db="EMBL/GenBank/DDBJ databases">
        <authorList>
            <person name="Varghese N."/>
            <person name="Submissions S."/>
        </authorList>
    </citation>
    <scope>NUCLEOTIDE SEQUENCE [LARGE SCALE GENOMIC DNA]</scope>
    <source>
        <strain evidence="3">DSM 13327</strain>
    </source>
</reference>
<gene>
    <name evidence="2" type="ORF">SAMN04490355_104730</name>
</gene>
<dbReference type="PANTHER" id="PTHR13774">
    <property type="entry name" value="PHENAZINE BIOSYNTHESIS PROTEIN"/>
    <property type="match status" value="1"/>
</dbReference>
<keyword evidence="2" id="KW-0413">Isomerase</keyword>
<dbReference type="Gene3D" id="3.10.310.10">
    <property type="entry name" value="Diaminopimelate Epimerase, Chain A, domain 1"/>
    <property type="match status" value="2"/>
</dbReference>
<accession>A0A1I4NIV7</accession>
<dbReference type="Pfam" id="PF02567">
    <property type="entry name" value="PhzC-PhzF"/>
    <property type="match status" value="1"/>
</dbReference>
<name>A0A1I4NIV7_9FIRM</name>
<dbReference type="STRING" id="1123291.SAMN04490355_104730"/>
<dbReference type="GO" id="GO:0016853">
    <property type="term" value="F:isomerase activity"/>
    <property type="evidence" value="ECO:0007669"/>
    <property type="project" value="UniProtKB-KW"/>
</dbReference>
<evidence type="ECO:0000313" key="3">
    <source>
        <dbReference type="Proteomes" id="UP000199520"/>
    </source>
</evidence>
<dbReference type="Proteomes" id="UP000199520">
    <property type="component" value="Unassembled WGS sequence"/>
</dbReference>